<name>A0A840CNA7_9BACT</name>
<dbReference type="SUPFAM" id="SSF51419">
    <property type="entry name" value="PLP-binding barrel"/>
    <property type="match status" value="1"/>
</dbReference>
<dbReference type="InterPro" id="IPR011078">
    <property type="entry name" value="PyrdxlP_homeostasis"/>
</dbReference>
<proteinExistence type="inferred from homology"/>
<accession>A0A840CNA7</accession>
<dbReference type="HAMAP" id="MF_02087">
    <property type="entry name" value="PLP_homeostasis"/>
    <property type="match status" value="1"/>
</dbReference>
<evidence type="ECO:0000256" key="4">
    <source>
        <dbReference type="RuleBase" id="RU004514"/>
    </source>
</evidence>
<protein>
    <recommendedName>
        <fullName evidence="2">Pyridoxal phosphate homeostasis protein</fullName>
        <shortName evidence="2">PLP homeostasis protein</shortName>
    </recommendedName>
</protein>
<sequence length="222" mass="25744">MSIADNLNAIKKNLPDGVKLVAVSKFHRNEAILEAYNVGQRIFGESRMQEIDQKHVILPGDIEWHFIGHLQTNKVKTIVPYVHTIHSVDSIRLLSEIEKQSSAINKTVRCLLEIHIAQEDEKYGFSFDACRQFLSSGQWKDYKYARITGLMGMATFTDDQEQVRKEFRNLKYFFDEMRNTYFSDDHNFHELSMGMSDDYLIAIEEGSTMIRVGSSIFGNREY</sequence>
<dbReference type="CDD" id="cd00635">
    <property type="entry name" value="PLPDE_III_YBL036c_like"/>
    <property type="match status" value="1"/>
</dbReference>
<evidence type="ECO:0000256" key="1">
    <source>
        <dbReference type="ARBA" id="ARBA00022898"/>
    </source>
</evidence>
<dbReference type="PROSITE" id="PS01211">
    <property type="entry name" value="UPF0001"/>
    <property type="match status" value="1"/>
</dbReference>
<comment type="caution">
    <text evidence="6">The sequence shown here is derived from an EMBL/GenBank/DDBJ whole genome shotgun (WGS) entry which is preliminary data.</text>
</comment>
<evidence type="ECO:0000313" key="6">
    <source>
        <dbReference type="EMBL" id="MBB4037480.1"/>
    </source>
</evidence>
<organism evidence="6 7">
    <name type="scientific">Dysgonomonas hofstadii</name>
    <dbReference type="NCBI Taxonomy" id="637886"/>
    <lineage>
        <taxon>Bacteria</taxon>
        <taxon>Pseudomonadati</taxon>
        <taxon>Bacteroidota</taxon>
        <taxon>Bacteroidia</taxon>
        <taxon>Bacteroidales</taxon>
        <taxon>Dysgonomonadaceae</taxon>
        <taxon>Dysgonomonas</taxon>
    </lineage>
</organism>
<evidence type="ECO:0000256" key="3">
    <source>
        <dbReference type="PIRSR" id="PIRSR004848-1"/>
    </source>
</evidence>
<comment type="function">
    <text evidence="2">Pyridoxal 5'-phosphate (PLP)-binding protein, which is involved in PLP homeostasis.</text>
</comment>
<keyword evidence="1 2" id="KW-0663">Pyridoxal phosphate</keyword>
<feature type="domain" description="Alanine racemase N-terminal" evidence="5">
    <location>
        <begin position="3"/>
        <end position="219"/>
    </location>
</feature>
<dbReference type="FunFam" id="3.20.20.10:FF:000018">
    <property type="entry name" value="Pyridoxal phosphate homeostasis protein"/>
    <property type="match status" value="1"/>
</dbReference>
<dbReference type="AlphaFoldDB" id="A0A840CNA7"/>
<evidence type="ECO:0000313" key="7">
    <source>
        <dbReference type="Proteomes" id="UP000555103"/>
    </source>
</evidence>
<comment type="similarity">
    <text evidence="2 4">Belongs to the pyridoxal phosphate-binding protein YggS/PROSC family.</text>
</comment>
<dbReference type="Proteomes" id="UP000555103">
    <property type="component" value="Unassembled WGS sequence"/>
</dbReference>
<dbReference type="PIRSF" id="PIRSF004848">
    <property type="entry name" value="YBL036c_PLPDEIII"/>
    <property type="match status" value="1"/>
</dbReference>
<dbReference type="GO" id="GO:0030170">
    <property type="term" value="F:pyridoxal phosphate binding"/>
    <property type="evidence" value="ECO:0007669"/>
    <property type="project" value="UniProtKB-UniRule"/>
</dbReference>
<reference evidence="6 7" key="1">
    <citation type="submission" date="2020-08" db="EMBL/GenBank/DDBJ databases">
        <title>Genomic Encyclopedia of Type Strains, Phase IV (KMG-IV): sequencing the most valuable type-strain genomes for metagenomic binning, comparative biology and taxonomic classification.</title>
        <authorList>
            <person name="Goeker M."/>
        </authorList>
    </citation>
    <scope>NUCLEOTIDE SEQUENCE [LARGE SCALE GENOMIC DNA]</scope>
    <source>
        <strain evidence="6 7">DSM 104969</strain>
    </source>
</reference>
<dbReference type="Gene3D" id="3.20.20.10">
    <property type="entry name" value="Alanine racemase"/>
    <property type="match status" value="1"/>
</dbReference>
<dbReference type="Pfam" id="PF01168">
    <property type="entry name" value="Ala_racemase_N"/>
    <property type="match status" value="1"/>
</dbReference>
<comment type="cofactor">
    <cofactor evidence="3">
        <name>pyridoxal 5'-phosphate</name>
        <dbReference type="ChEBI" id="CHEBI:597326"/>
    </cofactor>
</comment>
<keyword evidence="7" id="KW-1185">Reference proteome</keyword>
<evidence type="ECO:0000256" key="2">
    <source>
        <dbReference type="HAMAP-Rule" id="MF_02087"/>
    </source>
</evidence>
<dbReference type="NCBIfam" id="TIGR00044">
    <property type="entry name" value="YggS family pyridoxal phosphate-dependent enzyme"/>
    <property type="match status" value="1"/>
</dbReference>
<dbReference type="EMBL" id="JACIEP010000014">
    <property type="protein sequence ID" value="MBB4037480.1"/>
    <property type="molecule type" value="Genomic_DNA"/>
</dbReference>
<dbReference type="RefSeq" id="WP_183308324.1">
    <property type="nucleotide sequence ID" value="NZ_JACIEP010000014.1"/>
</dbReference>
<gene>
    <name evidence="6" type="ORF">GGR21_003397</name>
</gene>
<feature type="modified residue" description="N6-(pyridoxal phosphate)lysine" evidence="2 3">
    <location>
        <position position="25"/>
    </location>
</feature>
<dbReference type="PANTHER" id="PTHR10146">
    <property type="entry name" value="PROLINE SYNTHETASE CO-TRANSCRIBED BACTERIAL HOMOLOG PROTEIN"/>
    <property type="match status" value="1"/>
</dbReference>
<dbReference type="InterPro" id="IPR029066">
    <property type="entry name" value="PLP-binding_barrel"/>
</dbReference>
<dbReference type="PANTHER" id="PTHR10146:SF14">
    <property type="entry name" value="PYRIDOXAL PHOSPHATE HOMEOSTASIS PROTEIN"/>
    <property type="match status" value="1"/>
</dbReference>
<evidence type="ECO:0000259" key="5">
    <source>
        <dbReference type="Pfam" id="PF01168"/>
    </source>
</evidence>
<dbReference type="InterPro" id="IPR001608">
    <property type="entry name" value="Ala_racemase_N"/>
</dbReference>